<dbReference type="InterPro" id="IPR032675">
    <property type="entry name" value="LRR_dom_sf"/>
</dbReference>
<accession>A0A369JCG5</accession>
<comment type="caution">
    <text evidence="1">The sequence shown here is derived from an EMBL/GenBank/DDBJ whole genome shotgun (WGS) entry which is preliminary data.</text>
</comment>
<dbReference type="SUPFAM" id="SSF52047">
    <property type="entry name" value="RNI-like"/>
    <property type="match status" value="1"/>
</dbReference>
<organism evidence="1 2">
    <name type="scientific">Hypsizygus marmoreus</name>
    <name type="common">White beech mushroom</name>
    <name type="synonym">Agaricus marmoreus</name>
    <dbReference type="NCBI Taxonomy" id="39966"/>
    <lineage>
        <taxon>Eukaryota</taxon>
        <taxon>Fungi</taxon>
        <taxon>Dikarya</taxon>
        <taxon>Basidiomycota</taxon>
        <taxon>Agaricomycotina</taxon>
        <taxon>Agaricomycetes</taxon>
        <taxon>Agaricomycetidae</taxon>
        <taxon>Agaricales</taxon>
        <taxon>Tricholomatineae</taxon>
        <taxon>Lyophyllaceae</taxon>
        <taxon>Hypsizygus</taxon>
    </lineage>
</organism>
<dbReference type="InParanoid" id="A0A369JCG5"/>
<dbReference type="AlphaFoldDB" id="A0A369JCG5"/>
<sequence>MCLDSQTKAHFLSDGSHTHGTSFFYAQASQMNSDTEESRFRHLLSGNHEPQSREIEEVRNIVKRRESILKQTDAQLLELLKTAMSLWERRVRDDSLLSRFHCILSPMRRLPRELLIEIFLLTRDWLSEEGGFTPIPVGPYSKPSPLVITHVCSDWRKVALSMPALWATIRSSHEKYDPSVPDSGPLYDERLQTWLIRTGKHHPLDITFEGPPTYHETPCPVSWINPYMNRVRTLTLVGGVGTLPSGTFPMLEMLSIDDYDSHDELKNNQVSFPSIHRVVLKGCFYHDPSTFVPLLQLTHLYLDIDSTFPMSIFLDMVSQAKELVELELSFFEVDEDLEDPDLIVTAEDRVVMGQLQTLVTPIPVVTSSLLRYVTLPALITLDLTYNLWPASLYSSLQSRSSFPLQSLNLRNWICDGMDPTEFLDVLQKLPSLREIVSYGALAITPTLVSGLTSISSDGVPDVAPNLEYLGLFVNPKVETDDGLLLEMVASRDPSGKPAVLEPTPQPGMRVFRSHLPKQLSSYKLLDFAMDKLEPGVHICF</sequence>
<dbReference type="Gene3D" id="3.80.10.10">
    <property type="entry name" value="Ribonuclease Inhibitor"/>
    <property type="match status" value="1"/>
</dbReference>
<gene>
    <name evidence="1" type="ORF">Hypma_002931</name>
</gene>
<keyword evidence="2" id="KW-1185">Reference proteome</keyword>
<dbReference type="Proteomes" id="UP000076154">
    <property type="component" value="Unassembled WGS sequence"/>
</dbReference>
<dbReference type="EMBL" id="LUEZ02000124">
    <property type="protein sequence ID" value="RDB16566.1"/>
    <property type="molecule type" value="Genomic_DNA"/>
</dbReference>
<dbReference type="OrthoDB" id="3365698at2759"/>
<evidence type="ECO:0000313" key="1">
    <source>
        <dbReference type="EMBL" id="RDB16566.1"/>
    </source>
</evidence>
<name>A0A369JCG5_HYPMA</name>
<reference evidence="1" key="1">
    <citation type="submission" date="2018-04" db="EMBL/GenBank/DDBJ databases">
        <title>Whole genome sequencing of Hypsizygus marmoreus.</title>
        <authorList>
            <person name="Choi I.-G."/>
            <person name="Min B."/>
            <person name="Kim J.-G."/>
            <person name="Kim S."/>
            <person name="Oh Y.-L."/>
            <person name="Kong W.-S."/>
            <person name="Park H."/>
            <person name="Jeong J."/>
            <person name="Song E.-S."/>
        </authorList>
    </citation>
    <scope>NUCLEOTIDE SEQUENCE [LARGE SCALE GENOMIC DNA]</scope>
    <source>
        <strain evidence="1">51987-8</strain>
    </source>
</reference>
<proteinExistence type="predicted"/>
<evidence type="ECO:0000313" key="2">
    <source>
        <dbReference type="Proteomes" id="UP000076154"/>
    </source>
</evidence>
<protein>
    <submittedName>
        <fullName evidence="1">Uncharacterized protein</fullName>
    </submittedName>
</protein>
<dbReference type="STRING" id="39966.A0A369JCG5"/>